<feature type="compositionally biased region" description="Low complexity" evidence="1">
    <location>
        <begin position="38"/>
        <end position="58"/>
    </location>
</feature>
<dbReference type="SUPFAM" id="SSF57414">
    <property type="entry name" value="Hairpin loop containing domain-like"/>
    <property type="match status" value="3"/>
</dbReference>
<protein>
    <recommendedName>
        <fullName evidence="3">Apple domain-containing protein</fullName>
    </recommendedName>
</protein>
<evidence type="ECO:0000313" key="4">
    <source>
        <dbReference type="EMBL" id="ROT62877.1"/>
    </source>
</evidence>
<dbReference type="PANTHER" id="PTHR36902">
    <property type="entry name" value="ENRICHED IN SURFACE-LABELED PROTEOME PROTEIN 9"/>
    <property type="match status" value="1"/>
</dbReference>
<keyword evidence="5" id="KW-1185">Reference proteome</keyword>
<keyword evidence="2" id="KW-0812">Transmembrane</keyword>
<dbReference type="PROSITE" id="PS50948">
    <property type="entry name" value="PAN"/>
    <property type="match status" value="1"/>
</dbReference>
<organism evidence="4 5">
    <name type="scientific">Penaeus vannamei</name>
    <name type="common">Whiteleg shrimp</name>
    <name type="synonym">Litopenaeus vannamei</name>
    <dbReference type="NCBI Taxonomy" id="6689"/>
    <lineage>
        <taxon>Eukaryota</taxon>
        <taxon>Metazoa</taxon>
        <taxon>Ecdysozoa</taxon>
        <taxon>Arthropoda</taxon>
        <taxon>Crustacea</taxon>
        <taxon>Multicrustacea</taxon>
        <taxon>Malacostraca</taxon>
        <taxon>Eumalacostraca</taxon>
        <taxon>Eucarida</taxon>
        <taxon>Decapoda</taxon>
        <taxon>Dendrobranchiata</taxon>
        <taxon>Penaeoidea</taxon>
        <taxon>Penaeidae</taxon>
        <taxon>Penaeus</taxon>
    </lineage>
</organism>
<keyword evidence="2" id="KW-1133">Transmembrane helix</keyword>
<dbReference type="PANTHER" id="PTHR36902:SF1">
    <property type="entry name" value="ENRICHED IN SURFACE-LABELED PROTEOME PROTEIN 9"/>
    <property type="match status" value="1"/>
</dbReference>
<feature type="compositionally biased region" description="Pro residues" evidence="1">
    <location>
        <begin position="76"/>
        <end position="88"/>
    </location>
</feature>
<dbReference type="InterPro" id="IPR058831">
    <property type="entry name" value="LolA-like_dom_2nd"/>
</dbReference>
<evidence type="ECO:0000256" key="2">
    <source>
        <dbReference type="SAM" id="Phobius"/>
    </source>
</evidence>
<dbReference type="Gene3D" id="3.50.4.10">
    <property type="entry name" value="Hepatocyte Growth Factor"/>
    <property type="match status" value="3"/>
</dbReference>
<dbReference type="Pfam" id="PF25898">
    <property type="entry name" value="LolA_2nd_metazoa"/>
    <property type="match status" value="1"/>
</dbReference>
<feature type="region of interest" description="Disordered" evidence="1">
    <location>
        <begin position="1"/>
        <end position="113"/>
    </location>
</feature>
<feature type="compositionally biased region" description="Low complexity" evidence="1">
    <location>
        <begin position="1"/>
        <end position="31"/>
    </location>
</feature>
<reference evidence="4 5" key="2">
    <citation type="submission" date="2019-01" db="EMBL/GenBank/DDBJ databases">
        <title>The decoding of complex shrimp genome reveals the adaptation for benthos swimmer, frequently molting mechanism and breeding impact on genome.</title>
        <authorList>
            <person name="Sun Y."/>
            <person name="Gao Y."/>
            <person name="Yu Y."/>
        </authorList>
    </citation>
    <scope>NUCLEOTIDE SEQUENCE [LARGE SCALE GENOMIC DNA]</scope>
    <source>
        <tissue evidence="4">Muscle</tissue>
    </source>
</reference>
<evidence type="ECO:0000259" key="3">
    <source>
        <dbReference type="PROSITE" id="PS50948"/>
    </source>
</evidence>
<proteinExistence type="predicted"/>
<feature type="domain" description="Apple" evidence="3">
    <location>
        <begin position="787"/>
        <end position="890"/>
    </location>
</feature>
<evidence type="ECO:0000256" key="1">
    <source>
        <dbReference type="SAM" id="MobiDB-lite"/>
    </source>
</evidence>
<feature type="compositionally biased region" description="Low complexity" evidence="1">
    <location>
        <begin position="65"/>
        <end position="75"/>
    </location>
</feature>
<dbReference type="OrthoDB" id="5983572at2759"/>
<keyword evidence="2" id="KW-0472">Membrane</keyword>
<comment type="caution">
    <text evidence="4">The sequence shown here is derived from an EMBL/GenBank/DDBJ whole genome shotgun (WGS) entry which is preliminary data.</text>
</comment>
<sequence length="963" mass="108292">MHSSPIHPSTAHPPAHPSIDPSHPSTHPSHPSSKHPSAHPIPSTIHHPPTIHPTIRHPSIPPTHPSSIHPSIHPIHPSPHPSIHPPTTHPSHLHQPILPPSLLPPHPPIHLIPSPPPEVPWQMPEITWFPGEDDRIPVEFEVEMQDMSELYQYHVLKFVPWVEHHHLLEVPRGLSCEGLVGVVSDLPVPDIPSHFSLAEEVVSNPMIDGVSLGSQHLDKVKFAYAEDLSLVRLDVVPPNYITALTDHVVEIVHDFNTGAQYIIDREFGNCSIDRIPDFTFDTHFGGMLGTGGSMLGPNELFHLDDTYAYVGERSTREVGSDMWTSTRDDIPDPEVGWEENYPKAVLEYYFSQGVEVTPTNKVPVKMPIRGDLFTYNRSNPLQVTGMMTTNFYDFKEVALYTETEFSVEECYERWSDRWSYLIITFPAAHKNQFQAAEKKPDLFKHKVLELIISRGDISPVRIASIDVSEGVSGLIPNTTDADLIIVSVKLLERAPYLLSFRTPSDEPNKFPGVNEKSFEGVHTEDCARFCLEERGFQCKSFHHCDDRICFLSSLDTADGEPVDTVNKCYHWISSVDNQTFVDLPSSEVYSVILDAIRHGKFMFSIPYKNDTVLYEASMSFHYRTPDPLDPIRMQFTLEARSMTIVKVDYIQEDMAILDECLALCVGWKAFRCETVVHKPIDKQCMLLAAHYHDINSTYIKPESDSWIHSRSYLADYSPVFGGVALNTSGPTYENVDHLEACARYCSQETSISCQSFEWCHELRLCHLHQEHFLDVVDGGNYEVHTSCIHFSKRNDQLFSRYPHQGLPSDSNRLVAFKTDVSSCAKLCIEESDMTCQSFDFCTECGDDEYSVCGEDNSGSTNLCFLSSHHLGEDGVALTAATSCEHYSRDVFGDVDYPTWVSRQRKSDKPYTSGDMTGLAFGMIFLGILVAVAFLFGMTYAKPTSVPKDFSISFVNLKSGESSS</sequence>
<evidence type="ECO:0000313" key="5">
    <source>
        <dbReference type="Proteomes" id="UP000283509"/>
    </source>
</evidence>
<feature type="compositionally biased region" description="Pro residues" evidence="1">
    <location>
        <begin position="97"/>
        <end position="113"/>
    </location>
</feature>
<gene>
    <name evidence="4" type="ORF">C7M84_019268</name>
</gene>
<dbReference type="InterPro" id="IPR003609">
    <property type="entry name" value="Pan_app"/>
</dbReference>
<dbReference type="Proteomes" id="UP000283509">
    <property type="component" value="Unassembled WGS sequence"/>
</dbReference>
<dbReference type="Pfam" id="PF00024">
    <property type="entry name" value="PAN_1"/>
    <property type="match status" value="1"/>
</dbReference>
<reference evidence="4 5" key="1">
    <citation type="submission" date="2018-04" db="EMBL/GenBank/DDBJ databases">
        <authorList>
            <person name="Zhang X."/>
            <person name="Yuan J."/>
            <person name="Li F."/>
            <person name="Xiang J."/>
        </authorList>
    </citation>
    <scope>NUCLEOTIDE SEQUENCE [LARGE SCALE GENOMIC DNA]</scope>
    <source>
        <tissue evidence="4">Muscle</tissue>
    </source>
</reference>
<feature type="transmembrane region" description="Helical" evidence="2">
    <location>
        <begin position="918"/>
        <end position="940"/>
    </location>
</feature>
<dbReference type="SMART" id="SM00473">
    <property type="entry name" value="PAN_AP"/>
    <property type="match status" value="3"/>
</dbReference>
<accession>A0A423SF89</accession>
<name>A0A423SF89_PENVA</name>
<dbReference type="EMBL" id="QCYY01003531">
    <property type="protein sequence ID" value="ROT62877.1"/>
    <property type="molecule type" value="Genomic_DNA"/>
</dbReference>
<dbReference type="AlphaFoldDB" id="A0A423SF89"/>